<name>G7E451_MIXOS</name>
<sequence>MLLAGFALVAAVGFSVATPTLNTGDVMDLDKRAQVPIVYELGMTAPKGSDSPFAHFSLHFDSVHAYFDEPISCQDGELVACHAQAEGHGIIDGIHYSDFWFTRPYHWSMHLRMYHSKTGGEFFSWHLKFGSVDGEDPIDKYLMTTDVHAHEIPYAK</sequence>
<feature type="chain" id="PRO_5009955730" evidence="1">
    <location>
        <begin position="18"/>
        <end position="156"/>
    </location>
</feature>
<dbReference type="EMBL" id="BABT02000129">
    <property type="protein sequence ID" value="GAA97611.1"/>
    <property type="molecule type" value="Genomic_DNA"/>
</dbReference>
<comment type="caution">
    <text evidence="2">The sequence shown here is derived from an EMBL/GenBank/DDBJ whole genome shotgun (WGS) entry which is preliminary data.</text>
</comment>
<evidence type="ECO:0000313" key="2">
    <source>
        <dbReference type="EMBL" id="GAA97611.1"/>
    </source>
</evidence>
<accession>G7E451</accession>
<dbReference type="AlphaFoldDB" id="G7E451"/>
<reference evidence="2 3" key="1">
    <citation type="journal article" date="2011" name="J. Gen. Appl. Microbiol.">
        <title>Draft genome sequencing of the enigmatic basidiomycete Mixia osmundae.</title>
        <authorList>
            <person name="Nishida H."/>
            <person name="Nagatsuka Y."/>
            <person name="Sugiyama J."/>
        </authorList>
    </citation>
    <scope>NUCLEOTIDE SEQUENCE [LARGE SCALE GENOMIC DNA]</scope>
    <source>
        <strain evidence="3">CBS 9802 / IAM 14324 / JCM 22182 / KY 12970</strain>
    </source>
</reference>
<keyword evidence="1" id="KW-0732">Signal</keyword>
<organism evidence="2 3">
    <name type="scientific">Mixia osmundae (strain CBS 9802 / IAM 14324 / JCM 22182 / KY 12970)</name>
    <dbReference type="NCBI Taxonomy" id="764103"/>
    <lineage>
        <taxon>Eukaryota</taxon>
        <taxon>Fungi</taxon>
        <taxon>Dikarya</taxon>
        <taxon>Basidiomycota</taxon>
        <taxon>Pucciniomycotina</taxon>
        <taxon>Mixiomycetes</taxon>
        <taxon>Mixiales</taxon>
        <taxon>Mixiaceae</taxon>
        <taxon>Mixia</taxon>
    </lineage>
</organism>
<dbReference type="Proteomes" id="UP000009131">
    <property type="component" value="Unassembled WGS sequence"/>
</dbReference>
<dbReference type="InParanoid" id="G7E451"/>
<feature type="signal peptide" evidence="1">
    <location>
        <begin position="1"/>
        <end position="17"/>
    </location>
</feature>
<gene>
    <name evidence="2" type="primary">Mo04289</name>
    <name evidence="2" type="ORF">E5Q_04289</name>
</gene>
<evidence type="ECO:0000256" key="1">
    <source>
        <dbReference type="SAM" id="SignalP"/>
    </source>
</evidence>
<dbReference type="RefSeq" id="XP_014568269.1">
    <property type="nucleotide sequence ID" value="XM_014712783.1"/>
</dbReference>
<protein>
    <submittedName>
        <fullName evidence="2">Uncharacterized protein</fullName>
    </submittedName>
</protein>
<proteinExistence type="predicted"/>
<dbReference type="HOGENOM" id="CLU_1687066_0_0_1"/>
<reference evidence="2 3" key="2">
    <citation type="journal article" date="2012" name="Open Biol.">
        <title>Characteristics of nucleosomes and linker DNA regions on the genome of the basidiomycete Mixia osmundae revealed by mono- and dinucleosome mapping.</title>
        <authorList>
            <person name="Nishida H."/>
            <person name="Kondo S."/>
            <person name="Matsumoto T."/>
            <person name="Suzuki Y."/>
            <person name="Yoshikawa H."/>
            <person name="Taylor T.D."/>
            <person name="Sugiyama J."/>
        </authorList>
    </citation>
    <scope>NUCLEOTIDE SEQUENCE [LARGE SCALE GENOMIC DNA]</scope>
    <source>
        <strain evidence="3">CBS 9802 / IAM 14324 / JCM 22182 / KY 12970</strain>
    </source>
</reference>
<evidence type="ECO:0000313" key="3">
    <source>
        <dbReference type="Proteomes" id="UP000009131"/>
    </source>
</evidence>
<keyword evidence="3" id="KW-1185">Reference proteome</keyword>